<dbReference type="RefSeq" id="WP_257442315.1">
    <property type="nucleotide sequence ID" value="NZ_JANIPJ010000001.1"/>
</dbReference>
<organism evidence="1 2">
    <name type="scientific">Paenibacillus soyae</name>
    <dbReference type="NCBI Taxonomy" id="2969249"/>
    <lineage>
        <taxon>Bacteria</taxon>
        <taxon>Bacillati</taxon>
        <taxon>Bacillota</taxon>
        <taxon>Bacilli</taxon>
        <taxon>Bacillales</taxon>
        <taxon>Paenibacillaceae</taxon>
        <taxon>Paenibacillus</taxon>
    </lineage>
</organism>
<dbReference type="AlphaFoldDB" id="A0A9X2ML59"/>
<reference evidence="1" key="1">
    <citation type="submission" date="2022-08" db="EMBL/GenBank/DDBJ databases">
        <title>The genomic sequence of strain Paenibacillus sp. SCIV0701.</title>
        <authorList>
            <person name="Zhao H."/>
        </authorList>
    </citation>
    <scope>NUCLEOTIDE SEQUENCE</scope>
    <source>
        <strain evidence="1">SCIV0701</strain>
    </source>
</reference>
<dbReference type="Pfam" id="PF19508">
    <property type="entry name" value="DUF6042"/>
    <property type="match status" value="1"/>
</dbReference>
<dbReference type="Proteomes" id="UP001141950">
    <property type="component" value="Unassembled WGS sequence"/>
</dbReference>
<name>A0A9X2ML59_9BACL</name>
<proteinExistence type="predicted"/>
<comment type="caution">
    <text evidence="1">The sequence shown here is derived from an EMBL/GenBank/DDBJ whole genome shotgun (WGS) entry which is preliminary data.</text>
</comment>
<accession>A0A9X2ML59</accession>
<dbReference type="EMBL" id="JANIPJ010000001">
    <property type="protein sequence ID" value="MCR2802676.1"/>
    <property type="molecule type" value="Genomic_DNA"/>
</dbReference>
<keyword evidence="2" id="KW-1185">Reference proteome</keyword>
<sequence>MCTFQNDVINFMTNGKVTVRGLTKLGLIPKGHCVIPNQFYERGWGKWLPIPNLSLLPFFSVSITSGLCWEETIAFLEEKTKPDTFKKKCEDGETASIHQEIENLYINERETEIKRRLEANGFQYPESINDVVSLYIALGLAFDIVDLQGLVFLDMIIRPLQNIDDVLLNP</sequence>
<evidence type="ECO:0000313" key="2">
    <source>
        <dbReference type="Proteomes" id="UP001141950"/>
    </source>
</evidence>
<dbReference type="InterPro" id="IPR046105">
    <property type="entry name" value="DUF6042"/>
</dbReference>
<evidence type="ECO:0000313" key="1">
    <source>
        <dbReference type="EMBL" id="MCR2802676.1"/>
    </source>
</evidence>
<protein>
    <submittedName>
        <fullName evidence="1">DUF6042 family protein</fullName>
    </submittedName>
</protein>
<gene>
    <name evidence="1" type="ORF">NQZ67_02165</name>
</gene>